<evidence type="ECO:0000256" key="1">
    <source>
        <dbReference type="ARBA" id="ARBA00001933"/>
    </source>
</evidence>
<dbReference type="GO" id="GO:0030170">
    <property type="term" value="F:pyridoxal phosphate binding"/>
    <property type="evidence" value="ECO:0007669"/>
    <property type="project" value="TreeGrafter"/>
</dbReference>
<dbReference type="RefSeq" id="WP_128230738.1">
    <property type="nucleotide sequence ID" value="NZ_SACR01000007.1"/>
</dbReference>
<sequence length="392" mass="42016">MNPSPSLAQAVTERVRAVVGAQRVALHEPSFQGNEWAYVKECLDTGWVSSVGSYVDRFERDLAAYTGAAHAVVVSNGTSGLQVALQLAGVMPGDEVVIPVLSFVATANAVRHCGAWPHFADVDGATLGLGVPALADHLDAVLEQRDGVSINRHSGRRVAAIVPMHTFGHPVDMPALMALAARHGIAVVEDAAESLGSFIDGRHTGTYGVCGMLSFNGNKIVTTGGGGALITNDAQLARRAKHLTTTAKQPHPWAFFHDEVAYNYRMPNLNAALGCAQLEQLPNFLRAKRALTQRYASAFADLPQARLFLERPGTEVNYWLQTLILEPGAAHERDAVLAATNEAGLMTRPVWELLNSLPMYRDCPSMPLPVATDLAGRIVNLPSSPQLVREPA</sequence>
<dbReference type="AlphaFoldDB" id="A0A437R9R3"/>
<dbReference type="GO" id="GO:0102933">
    <property type="term" value="F:GDP-4-dehydro-6-deoxy-D-mannose-4-aminotransferase activity"/>
    <property type="evidence" value="ECO:0007669"/>
    <property type="project" value="UniProtKB-EC"/>
</dbReference>
<dbReference type="PANTHER" id="PTHR30244:SF30">
    <property type="entry name" value="BLR5990 PROTEIN"/>
    <property type="match status" value="1"/>
</dbReference>
<dbReference type="Gene3D" id="3.40.640.10">
    <property type="entry name" value="Type I PLP-dependent aspartate aminotransferase-like (Major domain)"/>
    <property type="match status" value="1"/>
</dbReference>
<accession>A0A437R9R3</accession>
<feature type="modified residue" description="N6-(pyridoxal phosphate)lysine" evidence="11">
    <location>
        <position position="219"/>
    </location>
</feature>
<evidence type="ECO:0000256" key="6">
    <source>
        <dbReference type="ARBA" id="ARBA00037999"/>
    </source>
</evidence>
<dbReference type="SUPFAM" id="SSF53383">
    <property type="entry name" value="PLP-dependent transferases"/>
    <property type="match status" value="1"/>
</dbReference>
<comment type="pathway">
    <text evidence="2">Bacterial outer membrane biogenesis; LPS O-antigen biosynthesis.</text>
</comment>
<evidence type="ECO:0000256" key="8">
    <source>
        <dbReference type="ARBA" id="ARBA00066317"/>
    </source>
</evidence>
<feature type="active site" description="Proton acceptor" evidence="10">
    <location>
        <position position="219"/>
    </location>
</feature>
<dbReference type="Gene3D" id="3.90.1150.10">
    <property type="entry name" value="Aspartate Aminotransferase, domain 1"/>
    <property type="match status" value="1"/>
</dbReference>
<reference evidence="13 14" key="1">
    <citation type="submission" date="2019-01" db="EMBL/GenBank/DDBJ databases">
        <authorList>
            <person name="Chen W.-M."/>
        </authorList>
    </citation>
    <scope>NUCLEOTIDE SEQUENCE [LARGE SCALE GENOMIC DNA]</scope>
    <source>
        <strain evidence="13 14">KYPY4</strain>
    </source>
</reference>
<keyword evidence="3 13" id="KW-0032">Aminotransferase</keyword>
<comment type="caution">
    <text evidence="13">The sequence shown here is derived from an EMBL/GenBank/DDBJ whole genome shotgun (WGS) entry which is preliminary data.</text>
</comment>
<organism evidence="13 14">
    <name type="scientific">Rubrivivax rivuli</name>
    <dbReference type="NCBI Taxonomy" id="1862385"/>
    <lineage>
        <taxon>Bacteria</taxon>
        <taxon>Pseudomonadati</taxon>
        <taxon>Pseudomonadota</taxon>
        <taxon>Betaproteobacteria</taxon>
        <taxon>Burkholderiales</taxon>
        <taxon>Sphaerotilaceae</taxon>
        <taxon>Rubrivivax</taxon>
    </lineage>
</organism>
<dbReference type="PANTHER" id="PTHR30244">
    <property type="entry name" value="TRANSAMINASE"/>
    <property type="match status" value="1"/>
</dbReference>
<evidence type="ECO:0000256" key="2">
    <source>
        <dbReference type="ARBA" id="ARBA00005125"/>
    </source>
</evidence>
<evidence type="ECO:0000256" key="10">
    <source>
        <dbReference type="PIRSR" id="PIRSR000390-1"/>
    </source>
</evidence>
<dbReference type="PIRSF" id="PIRSF000390">
    <property type="entry name" value="PLP_StrS"/>
    <property type="match status" value="1"/>
</dbReference>
<evidence type="ECO:0000256" key="11">
    <source>
        <dbReference type="PIRSR" id="PIRSR000390-2"/>
    </source>
</evidence>
<evidence type="ECO:0000313" key="13">
    <source>
        <dbReference type="EMBL" id="RVU43455.1"/>
    </source>
</evidence>
<dbReference type="EC" id="2.6.1.102" evidence="8"/>
<comment type="catalytic activity">
    <reaction evidence="7">
        <text>GDP-alpha-D-perosamine + 2-oxoglutarate = GDP-4-dehydro-alpha-D-rhamnose + L-glutamate</text>
        <dbReference type="Rhea" id="RHEA:36779"/>
        <dbReference type="ChEBI" id="CHEBI:16810"/>
        <dbReference type="ChEBI" id="CHEBI:29985"/>
        <dbReference type="ChEBI" id="CHEBI:57964"/>
        <dbReference type="ChEBI" id="CHEBI:73996"/>
        <dbReference type="EC" id="2.6.1.102"/>
    </reaction>
</comment>
<dbReference type="Pfam" id="PF01041">
    <property type="entry name" value="DegT_DnrJ_EryC1"/>
    <property type="match status" value="1"/>
</dbReference>
<comment type="cofactor">
    <cofactor evidence="1">
        <name>pyridoxal 5'-phosphate</name>
        <dbReference type="ChEBI" id="CHEBI:597326"/>
    </cofactor>
</comment>
<evidence type="ECO:0000256" key="7">
    <source>
        <dbReference type="ARBA" id="ARBA00051587"/>
    </source>
</evidence>
<dbReference type="Proteomes" id="UP000285575">
    <property type="component" value="Unassembled WGS sequence"/>
</dbReference>
<dbReference type="CDD" id="cd00616">
    <property type="entry name" value="AHBA_syn"/>
    <property type="match status" value="1"/>
</dbReference>
<evidence type="ECO:0000256" key="4">
    <source>
        <dbReference type="ARBA" id="ARBA00022679"/>
    </source>
</evidence>
<dbReference type="OrthoDB" id="9804264at2"/>
<keyword evidence="5 11" id="KW-0663">Pyridoxal phosphate</keyword>
<dbReference type="InterPro" id="IPR000653">
    <property type="entry name" value="DegT/StrS_aminotransferase"/>
</dbReference>
<dbReference type="InterPro" id="IPR026385">
    <property type="entry name" value="LegC-like"/>
</dbReference>
<dbReference type="EMBL" id="SACR01000007">
    <property type="protein sequence ID" value="RVU43455.1"/>
    <property type="molecule type" value="Genomic_DNA"/>
</dbReference>
<evidence type="ECO:0000256" key="5">
    <source>
        <dbReference type="ARBA" id="ARBA00022898"/>
    </source>
</evidence>
<comment type="similarity">
    <text evidence="6 12">Belongs to the DegT/DnrJ/EryC1 family.</text>
</comment>
<dbReference type="InterPro" id="IPR015421">
    <property type="entry name" value="PyrdxlP-dep_Trfase_major"/>
</dbReference>
<keyword evidence="14" id="KW-1185">Reference proteome</keyword>
<name>A0A437R9R3_9BURK</name>
<gene>
    <name evidence="13" type="ORF">EOE66_21200</name>
</gene>
<evidence type="ECO:0000313" key="14">
    <source>
        <dbReference type="Proteomes" id="UP000285575"/>
    </source>
</evidence>
<proteinExistence type="inferred from homology"/>
<dbReference type="InterPro" id="IPR015424">
    <property type="entry name" value="PyrdxlP-dep_Trfase"/>
</dbReference>
<evidence type="ECO:0000256" key="3">
    <source>
        <dbReference type="ARBA" id="ARBA00022576"/>
    </source>
</evidence>
<dbReference type="FunFam" id="3.40.640.10:FF:000090">
    <property type="entry name" value="Pyridoxal phosphate-dependent aminotransferase"/>
    <property type="match status" value="1"/>
</dbReference>
<evidence type="ECO:0000256" key="9">
    <source>
        <dbReference type="ARBA" id="ARBA00074221"/>
    </source>
</evidence>
<dbReference type="InterPro" id="IPR015422">
    <property type="entry name" value="PyrdxlP-dep_Trfase_small"/>
</dbReference>
<keyword evidence="4 13" id="KW-0808">Transferase</keyword>
<dbReference type="GO" id="GO:0000271">
    <property type="term" value="P:polysaccharide biosynthetic process"/>
    <property type="evidence" value="ECO:0007669"/>
    <property type="project" value="TreeGrafter"/>
</dbReference>
<dbReference type="NCBIfam" id="TIGR04181">
    <property type="entry name" value="NHT_00031"/>
    <property type="match status" value="1"/>
</dbReference>
<protein>
    <recommendedName>
        <fullName evidence="9">GDP-perosamine synthase</fullName>
        <ecNumber evidence="8">2.6.1.102</ecNumber>
    </recommendedName>
</protein>
<evidence type="ECO:0000256" key="12">
    <source>
        <dbReference type="RuleBase" id="RU004508"/>
    </source>
</evidence>